<dbReference type="EMBL" id="JBHEZX010000004">
    <property type="protein sequence ID" value="MFC1409723.1"/>
    <property type="molecule type" value="Genomic_DNA"/>
</dbReference>
<reference evidence="1 2" key="1">
    <citation type="submission" date="2024-09" db="EMBL/GenBank/DDBJ databases">
        <authorList>
            <person name="Lee S.D."/>
        </authorList>
    </citation>
    <scope>NUCLEOTIDE SEQUENCE [LARGE SCALE GENOMIC DNA]</scope>
    <source>
        <strain evidence="1 2">N1-1</strain>
    </source>
</reference>
<name>A0ABV6V7U4_9ACTN</name>
<dbReference type="InterPro" id="IPR036754">
    <property type="entry name" value="YbaK/aa-tRNA-synt-asso_dom_sf"/>
</dbReference>
<organism evidence="1 2">
    <name type="scientific">Streptacidiphilus alkalitolerans</name>
    <dbReference type="NCBI Taxonomy" id="3342712"/>
    <lineage>
        <taxon>Bacteria</taxon>
        <taxon>Bacillati</taxon>
        <taxon>Actinomycetota</taxon>
        <taxon>Actinomycetes</taxon>
        <taxon>Kitasatosporales</taxon>
        <taxon>Streptomycetaceae</taxon>
        <taxon>Streptacidiphilus</taxon>
    </lineage>
</organism>
<dbReference type="Gene3D" id="3.90.960.10">
    <property type="entry name" value="YbaK/aminoacyl-tRNA synthetase-associated domain"/>
    <property type="match status" value="1"/>
</dbReference>
<dbReference type="InterPro" id="IPR007214">
    <property type="entry name" value="YbaK/aa-tRNA-synth-assoc-dom"/>
</dbReference>
<proteinExistence type="predicted"/>
<sequence>MNTELTVHPALKQPELLAAPVAAALGGWAAQAAAEVEVAGIDADLADTAAFCAQYGVALADSANCVVIAAKRGSTTTYAACLVLATTRADVNGLVRRHLDARKASFAPMDAVLAATGMEFGGITPIGLPAEWPVLVDAAVAAHPRVVVGSGIRGSKLWLPGRLLAELPNAQVLPGLGTPLG</sequence>
<dbReference type="Pfam" id="PF04073">
    <property type="entry name" value="tRNA_edit"/>
    <property type="match status" value="1"/>
</dbReference>
<comment type="caution">
    <text evidence="1">The sequence shown here is derived from an EMBL/GenBank/DDBJ whole genome shotgun (WGS) entry which is preliminary data.</text>
</comment>
<dbReference type="Proteomes" id="UP001592582">
    <property type="component" value="Unassembled WGS sequence"/>
</dbReference>
<accession>A0ABV6V7U4</accession>
<keyword evidence="2" id="KW-1185">Reference proteome</keyword>
<dbReference type="CDD" id="cd04939">
    <property type="entry name" value="PA2301"/>
    <property type="match status" value="1"/>
</dbReference>
<dbReference type="SUPFAM" id="SSF55826">
    <property type="entry name" value="YbaK/ProRS associated domain"/>
    <property type="match status" value="1"/>
</dbReference>
<protein>
    <submittedName>
        <fullName evidence="1">YbaK/EbsC family protein</fullName>
    </submittedName>
</protein>
<gene>
    <name evidence="1" type="ORF">ACEZDG_10565</name>
</gene>
<evidence type="ECO:0000313" key="1">
    <source>
        <dbReference type="EMBL" id="MFC1409723.1"/>
    </source>
</evidence>
<evidence type="ECO:0000313" key="2">
    <source>
        <dbReference type="Proteomes" id="UP001592582"/>
    </source>
</evidence>